<dbReference type="InterPro" id="IPR028098">
    <property type="entry name" value="Glyco_trans_4-like_N"/>
</dbReference>
<dbReference type="PANTHER" id="PTHR45947:SF3">
    <property type="entry name" value="SULFOQUINOVOSYL TRANSFERASE SQD2"/>
    <property type="match status" value="1"/>
</dbReference>
<protein>
    <submittedName>
        <fullName evidence="2">Glycosyl transferase</fullName>
    </submittedName>
</protein>
<keyword evidence="3" id="KW-1185">Reference proteome</keyword>
<evidence type="ECO:0000313" key="2">
    <source>
        <dbReference type="EMBL" id="AJP74730.1"/>
    </source>
</evidence>
<dbReference type="Gene3D" id="3.40.50.2000">
    <property type="entry name" value="Glycogen Phosphorylase B"/>
    <property type="match status" value="2"/>
</dbReference>
<feature type="domain" description="Glycosyltransferase subfamily 4-like N-terminal" evidence="1">
    <location>
        <begin position="15"/>
        <end position="183"/>
    </location>
</feature>
<dbReference type="SUPFAM" id="SSF53756">
    <property type="entry name" value="UDP-Glycosyltransferase/glycogen phosphorylase"/>
    <property type="match status" value="1"/>
</dbReference>
<keyword evidence="2" id="KW-0808">Transferase</keyword>
<dbReference type="Pfam" id="PF13692">
    <property type="entry name" value="Glyco_trans_1_4"/>
    <property type="match status" value="1"/>
</dbReference>
<gene>
    <name evidence="2" type="ORF">TS85_22020</name>
</gene>
<dbReference type="PANTHER" id="PTHR45947">
    <property type="entry name" value="SULFOQUINOVOSYL TRANSFERASE SQD2"/>
    <property type="match status" value="1"/>
</dbReference>
<dbReference type="GO" id="GO:0016758">
    <property type="term" value="F:hexosyltransferase activity"/>
    <property type="evidence" value="ECO:0007669"/>
    <property type="project" value="TreeGrafter"/>
</dbReference>
<reference evidence="2 3" key="2">
    <citation type="submission" date="2015-02" db="EMBL/GenBank/DDBJ databases">
        <title>The complete genome of Sphingomonas hengshuiensis sp. WHSC-8 isolated from soil of Hengshui Lake.</title>
        <authorList>
            <person name="Wei S."/>
            <person name="Guo J."/>
            <person name="Su C."/>
            <person name="Wu R."/>
            <person name="Zhang Z."/>
            <person name="Liang K."/>
            <person name="Li H."/>
            <person name="Wang T."/>
            <person name="Liu H."/>
            <person name="Zhang C."/>
            <person name="Li Z."/>
            <person name="Wang Q."/>
            <person name="Meng J."/>
        </authorList>
    </citation>
    <scope>NUCLEOTIDE SEQUENCE [LARGE SCALE GENOMIC DNA]</scope>
    <source>
        <strain evidence="2 3">WHSC-8</strain>
    </source>
</reference>
<evidence type="ECO:0000313" key="3">
    <source>
        <dbReference type="Proteomes" id="UP000032300"/>
    </source>
</evidence>
<dbReference type="Pfam" id="PF13579">
    <property type="entry name" value="Glyco_trans_4_4"/>
    <property type="match status" value="1"/>
</dbReference>
<proteinExistence type="predicted"/>
<dbReference type="Proteomes" id="UP000032300">
    <property type="component" value="Chromosome"/>
</dbReference>
<name>A0A7U5BGC5_9SPHN</name>
<dbReference type="InterPro" id="IPR050194">
    <property type="entry name" value="Glycosyltransferase_grp1"/>
</dbReference>
<reference evidence="2 3" key="1">
    <citation type="journal article" date="2015" name="Int. J. Syst. Evol. Microbiol.">
        <title>Sphingomonas hengshuiensis sp. nov., isolated from lake wetland.</title>
        <authorList>
            <person name="Wei S."/>
            <person name="Wang T."/>
            <person name="Liu H."/>
            <person name="Zhang C."/>
            <person name="Guo J."/>
            <person name="Wang Q."/>
            <person name="Liang K."/>
            <person name="Zhang Z."/>
        </authorList>
    </citation>
    <scope>NUCLEOTIDE SEQUENCE [LARGE SCALE GENOMIC DNA]</scope>
    <source>
        <strain evidence="2 3">WHSC-8</strain>
    </source>
</reference>
<dbReference type="KEGG" id="sphi:TS85_22020"/>
<dbReference type="AlphaFoldDB" id="A0A7U5BGC5"/>
<dbReference type="CDD" id="cd03794">
    <property type="entry name" value="GT4_WbuB-like"/>
    <property type="match status" value="1"/>
</dbReference>
<accession>A0A7U5BGC5</accession>
<organism evidence="2 3">
    <name type="scientific">Sphingomonas hengshuiensis</name>
    <dbReference type="NCBI Taxonomy" id="1609977"/>
    <lineage>
        <taxon>Bacteria</taxon>
        <taxon>Pseudomonadati</taxon>
        <taxon>Pseudomonadota</taxon>
        <taxon>Alphaproteobacteria</taxon>
        <taxon>Sphingomonadales</taxon>
        <taxon>Sphingomonadaceae</taxon>
        <taxon>Sphingomonas</taxon>
    </lineage>
</organism>
<sequence>MIIVENLPVPFDRRVWLEATTLRDAGYEVSVICPTGMDYPKGYELVSGIHVYRHDLPAEGNGLAGYIREYGAALWSELTLTLRVLFTRGFDVIHACNPPDLIFLVAMLFRPLGKRFLFDHHDLCPELFETKFAKRGLQYRAMVLAERMTFALASVSIATNESYRRIAIERGKMRPDRVFVVRSGPNLAKIHPGPAQPELKQGRRYLIGYVGVIGRQEGLDLLVDAAALIRSQGRDDIHYGIVGGGPELEAIKAYAAERGVSDIFTFTGRAPDELMMAMLNTADVCVNPDRVDAMNDLSTMNKIMEYMALGKPIVQFDVTEGRFSAQDASLYARANDSLDFAANIVALLDDPDRRAQMGASGLQRVHDQLSWEHERPKLLAAYDALFAR</sequence>
<dbReference type="EMBL" id="CP010836">
    <property type="protein sequence ID" value="AJP74730.1"/>
    <property type="molecule type" value="Genomic_DNA"/>
</dbReference>
<evidence type="ECO:0000259" key="1">
    <source>
        <dbReference type="Pfam" id="PF13579"/>
    </source>
</evidence>